<evidence type="ECO:0000256" key="2">
    <source>
        <dbReference type="ARBA" id="ARBA00022840"/>
    </source>
</evidence>
<keyword evidence="2" id="KW-0067">ATP-binding</keyword>
<dbReference type="AlphaFoldDB" id="A0A1M7HWD5"/>
<dbReference type="RefSeq" id="WP_072949282.1">
    <property type="nucleotide sequence ID" value="NZ_FRCT01000003.1"/>
</dbReference>
<dbReference type="EMBL" id="FRCT01000003">
    <property type="protein sequence ID" value="SHM32881.1"/>
    <property type="molecule type" value="Genomic_DNA"/>
</dbReference>
<proteinExistence type="predicted"/>
<dbReference type="GO" id="GO:0005524">
    <property type="term" value="F:ATP binding"/>
    <property type="evidence" value="ECO:0007669"/>
    <property type="project" value="UniProtKB-KW"/>
</dbReference>
<sequence>MNGSTSIDTIINYLPERIRELLKAIPIEKMENIMELRLRGGGPVYLVYSDRICYLSQRGELTEMLTDSLFTVSGAHIRDIIDRLCHYSMHSCAKQLREGFFVVENGVRVGVSGTYSTGDSAILTDFTSVNFRVSRCVQGCADDIFSKTYGKNVIICGGVSSGKTTVLRELCRLTGSFRKSTLIDERNEISCLIRGIPQNDVGSLTDVISGSPRSVGIMSAIRTLSPDVIFCDEIASQEDVEAILDGIGCGVVFTVTAHGTNYTDLLRRKEIAYLIEKGRFDLAVFLKGASFPGEVREIRRLKYVDQA</sequence>
<evidence type="ECO:0000313" key="5">
    <source>
        <dbReference type="Proteomes" id="UP000184394"/>
    </source>
</evidence>
<dbReference type="Gene3D" id="3.40.50.300">
    <property type="entry name" value="P-loop containing nucleotide triphosphate hydrolases"/>
    <property type="match status" value="1"/>
</dbReference>
<reference evidence="4 5" key="1">
    <citation type="submission" date="2016-11" db="EMBL/GenBank/DDBJ databases">
        <authorList>
            <person name="Jaros S."/>
            <person name="Januszkiewicz K."/>
            <person name="Wedrychowicz H."/>
        </authorList>
    </citation>
    <scope>NUCLEOTIDE SEQUENCE [LARGE SCALE GENOMIC DNA]</scope>
    <source>
        <strain evidence="4 5">Y1</strain>
    </source>
</reference>
<keyword evidence="1" id="KW-0547">Nucleotide-binding</keyword>
<gene>
    <name evidence="4" type="ORF">SAMN04487860_103144</name>
</gene>
<feature type="domain" description="AAA+ ATPase" evidence="3">
    <location>
        <begin position="149"/>
        <end position="290"/>
    </location>
</feature>
<evidence type="ECO:0000256" key="1">
    <source>
        <dbReference type="ARBA" id="ARBA00022741"/>
    </source>
</evidence>
<evidence type="ECO:0000313" key="4">
    <source>
        <dbReference type="EMBL" id="SHM32881.1"/>
    </source>
</evidence>
<dbReference type="Proteomes" id="UP000184394">
    <property type="component" value="Unassembled WGS sequence"/>
</dbReference>
<dbReference type="InterPro" id="IPR045735">
    <property type="entry name" value="Spore_III_AA_AAA+_ATPase"/>
</dbReference>
<dbReference type="SMART" id="SM00382">
    <property type="entry name" value="AAA"/>
    <property type="match status" value="1"/>
</dbReference>
<protein>
    <submittedName>
        <fullName evidence="4">Stage III sporulation protein AA</fullName>
    </submittedName>
</protein>
<dbReference type="Pfam" id="PF19568">
    <property type="entry name" value="Spore_III_AA"/>
    <property type="match status" value="1"/>
</dbReference>
<dbReference type="InterPro" id="IPR027417">
    <property type="entry name" value="P-loop_NTPase"/>
</dbReference>
<name>A0A1M7HWD5_RUMFL</name>
<dbReference type="PANTHER" id="PTHR20953">
    <property type="entry name" value="KINASE-RELATED"/>
    <property type="match status" value="1"/>
</dbReference>
<dbReference type="OrthoDB" id="9768243at2"/>
<dbReference type="SUPFAM" id="SSF52540">
    <property type="entry name" value="P-loop containing nucleoside triphosphate hydrolases"/>
    <property type="match status" value="1"/>
</dbReference>
<dbReference type="PANTHER" id="PTHR20953:SF3">
    <property type="entry name" value="P-LOOP CONTAINING NUCLEOSIDE TRIPHOSPHATE HYDROLASES SUPERFAMILY PROTEIN"/>
    <property type="match status" value="1"/>
</dbReference>
<organism evidence="4 5">
    <name type="scientific">Ruminococcus flavefaciens</name>
    <dbReference type="NCBI Taxonomy" id="1265"/>
    <lineage>
        <taxon>Bacteria</taxon>
        <taxon>Bacillati</taxon>
        <taxon>Bacillota</taxon>
        <taxon>Clostridia</taxon>
        <taxon>Eubacteriales</taxon>
        <taxon>Oscillospiraceae</taxon>
        <taxon>Ruminococcus</taxon>
    </lineage>
</organism>
<accession>A0A1M7HWD5</accession>
<dbReference type="InterPro" id="IPR003593">
    <property type="entry name" value="AAA+_ATPase"/>
</dbReference>
<evidence type="ECO:0000259" key="3">
    <source>
        <dbReference type="SMART" id="SM00382"/>
    </source>
</evidence>